<comment type="caution">
    <text evidence="1">The sequence shown here is derived from an EMBL/GenBank/DDBJ whole genome shotgun (WGS) entry which is preliminary data.</text>
</comment>
<dbReference type="Proteomes" id="UP001190700">
    <property type="component" value="Unassembled WGS sequence"/>
</dbReference>
<accession>A0AAE0L0Y3</accession>
<reference evidence="1 2" key="1">
    <citation type="journal article" date="2015" name="Genome Biol. Evol.">
        <title>Comparative Genomics of a Bacterivorous Green Alga Reveals Evolutionary Causalities and Consequences of Phago-Mixotrophic Mode of Nutrition.</title>
        <authorList>
            <person name="Burns J.A."/>
            <person name="Paasch A."/>
            <person name="Narechania A."/>
            <person name="Kim E."/>
        </authorList>
    </citation>
    <scope>NUCLEOTIDE SEQUENCE [LARGE SCALE GENOMIC DNA]</scope>
    <source>
        <strain evidence="1 2">PLY_AMNH</strain>
    </source>
</reference>
<dbReference type="AlphaFoldDB" id="A0AAE0L0Y3"/>
<sequence>MWKRRFTHAAVEAHNSRAPPADHFGLDGPLEALLLDAAQEYLRNSISALPPEFSPASANSERRFMAGDMTRGAARRAA</sequence>
<name>A0AAE0L0Y3_9CHLO</name>
<dbReference type="EMBL" id="LGRX02012153">
    <property type="protein sequence ID" value="KAK3267872.1"/>
    <property type="molecule type" value="Genomic_DNA"/>
</dbReference>
<gene>
    <name evidence="1" type="ORF">CYMTET_23595</name>
</gene>
<keyword evidence="2" id="KW-1185">Reference proteome</keyword>
<evidence type="ECO:0000313" key="2">
    <source>
        <dbReference type="Proteomes" id="UP001190700"/>
    </source>
</evidence>
<organism evidence="1 2">
    <name type="scientific">Cymbomonas tetramitiformis</name>
    <dbReference type="NCBI Taxonomy" id="36881"/>
    <lineage>
        <taxon>Eukaryota</taxon>
        <taxon>Viridiplantae</taxon>
        <taxon>Chlorophyta</taxon>
        <taxon>Pyramimonadophyceae</taxon>
        <taxon>Pyramimonadales</taxon>
        <taxon>Pyramimonadaceae</taxon>
        <taxon>Cymbomonas</taxon>
    </lineage>
</organism>
<protein>
    <submittedName>
        <fullName evidence="1">Uncharacterized protein</fullName>
    </submittedName>
</protein>
<proteinExistence type="predicted"/>
<evidence type="ECO:0000313" key="1">
    <source>
        <dbReference type="EMBL" id="KAK3267872.1"/>
    </source>
</evidence>